<dbReference type="Gene3D" id="3.10.105.10">
    <property type="entry name" value="Dipeptide-binding Protein, Domain 3"/>
    <property type="match status" value="1"/>
</dbReference>
<dbReference type="GO" id="GO:1904680">
    <property type="term" value="F:peptide transmembrane transporter activity"/>
    <property type="evidence" value="ECO:0007669"/>
    <property type="project" value="TreeGrafter"/>
</dbReference>
<evidence type="ECO:0000259" key="6">
    <source>
        <dbReference type="Pfam" id="PF00496"/>
    </source>
</evidence>
<evidence type="ECO:0000256" key="2">
    <source>
        <dbReference type="ARBA" id="ARBA00022448"/>
    </source>
</evidence>
<feature type="signal peptide" evidence="5">
    <location>
        <begin position="1"/>
        <end position="20"/>
    </location>
</feature>
<dbReference type="InterPro" id="IPR000914">
    <property type="entry name" value="SBP_5_dom"/>
</dbReference>
<dbReference type="GO" id="GO:0042597">
    <property type="term" value="C:periplasmic space"/>
    <property type="evidence" value="ECO:0007669"/>
    <property type="project" value="UniProtKB-ARBA"/>
</dbReference>
<dbReference type="PROSITE" id="PS51257">
    <property type="entry name" value="PROKAR_LIPOPROTEIN"/>
    <property type="match status" value="1"/>
</dbReference>
<dbReference type="PIRSF" id="PIRSF002741">
    <property type="entry name" value="MppA"/>
    <property type="match status" value="1"/>
</dbReference>
<evidence type="ECO:0000313" key="7">
    <source>
        <dbReference type="EMBL" id="MBD3110336.1"/>
    </source>
</evidence>
<organism evidence="7 8">
    <name type="scientific">Peribacillus faecalis</name>
    <dbReference type="NCBI Taxonomy" id="2772559"/>
    <lineage>
        <taxon>Bacteria</taxon>
        <taxon>Bacillati</taxon>
        <taxon>Bacillota</taxon>
        <taxon>Bacilli</taxon>
        <taxon>Bacillales</taxon>
        <taxon>Bacillaceae</taxon>
        <taxon>Peribacillus</taxon>
    </lineage>
</organism>
<dbReference type="RefSeq" id="WP_190999867.1">
    <property type="nucleotide sequence ID" value="NZ_JACXSI010000066.1"/>
</dbReference>
<evidence type="ECO:0000256" key="3">
    <source>
        <dbReference type="ARBA" id="ARBA00022729"/>
    </source>
</evidence>
<dbReference type="GO" id="GO:0015833">
    <property type="term" value="P:peptide transport"/>
    <property type="evidence" value="ECO:0007669"/>
    <property type="project" value="TreeGrafter"/>
</dbReference>
<comment type="similarity">
    <text evidence="1">Belongs to the bacterial solute-binding protein 5 family.</text>
</comment>
<evidence type="ECO:0000256" key="1">
    <source>
        <dbReference type="ARBA" id="ARBA00005695"/>
    </source>
</evidence>
<dbReference type="Proteomes" id="UP000602076">
    <property type="component" value="Unassembled WGS sequence"/>
</dbReference>
<keyword evidence="2" id="KW-0813">Transport</keyword>
<comment type="caution">
    <text evidence="7">The sequence shown here is derived from an EMBL/GenBank/DDBJ whole genome shotgun (WGS) entry which is preliminary data.</text>
</comment>
<feature type="compositionally biased region" description="Basic and acidic residues" evidence="4">
    <location>
        <begin position="27"/>
        <end position="47"/>
    </location>
</feature>
<dbReference type="AlphaFoldDB" id="A0A927D0D0"/>
<evidence type="ECO:0000256" key="5">
    <source>
        <dbReference type="SAM" id="SignalP"/>
    </source>
</evidence>
<feature type="domain" description="Solute-binding protein family 5" evidence="6">
    <location>
        <begin position="116"/>
        <end position="508"/>
    </location>
</feature>
<dbReference type="PANTHER" id="PTHR30290">
    <property type="entry name" value="PERIPLASMIC BINDING COMPONENT OF ABC TRANSPORTER"/>
    <property type="match status" value="1"/>
</dbReference>
<gene>
    <name evidence="7" type="ORF">IEO70_18580</name>
</gene>
<dbReference type="InterPro" id="IPR039424">
    <property type="entry name" value="SBP_5"/>
</dbReference>
<proteinExistence type="inferred from homology"/>
<name>A0A927D0D0_9BACI</name>
<dbReference type="GO" id="GO:0043190">
    <property type="term" value="C:ATP-binding cassette (ABC) transporter complex"/>
    <property type="evidence" value="ECO:0007669"/>
    <property type="project" value="InterPro"/>
</dbReference>
<feature type="chain" id="PRO_5039730833" evidence="5">
    <location>
        <begin position="21"/>
        <end position="604"/>
    </location>
</feature>
<feature type="region of interest" description="Disordered" evidence="4">
    <location>
        <begin position="25"/>
        <end position="47"/>
    </location>
</feature>
<protein>
    <submittedName>
        <fullName evidence="7">Oligopeptide ABC transporter substrate-binding protein</fullName>
    </submittedName>
</protein>
<keyword evidence="3 5" id="KW-0732">Signal</keyword>
<sequence>MKNKKWSLLALMLAIGLLLAACSSDKSSNEKEKDNEKEKGAEQVDREGFPTVVVNEDAAIEGGTLNVALVNSSPFQGIFSLSWYEDAYDADIMEFMSNNIFKTDGDFLVTEGGIATLDVDTENNKATVKIREGVKWSDGEPLKIEDLILPYEIIGHPDYDGKRYGAEQENVIGMTEYHEGKAETISGLKKVDETTLEISFKQLSPAVFTGVGDGLLYYAEPSHYLADVEVKDMLASEKIRNKPVTLGAFKVDSVVNGESVKLVANEHYWQGKPKIETVIIKNVPPTTIVAALKAGEYDIALSMPTDSYMEYKELDNIQILGRAELSYSYLGFNLGKFDADKGEAVMDENAKMSDLELRKAMSYAMNIEEVNEYYYNGLRTRGNSLIPPAFSTYYDGELEGYTYDADKANEILDKAGYEDKDGDGFREDKDGNPLEIKFAFMAGGDSAEPMAQFYIQNWADVGLKVELTDGRLLEFQNFYDRVEANDENIDIYMAAWGTGTNPSPIGLYGPKEAFNMSRYNTEEHTKLLTAIDSPEAMDPKFRADAFKAWQEHMAENIPVVPTQFRTELVPVNNRVKGVDISYGTHGYIYHEWELTAETAPKSTK</sequence>
<dbReference type="Gene3D" id="3.40.190.10">
    <property type="entry name" value="Periplasmic binding protein-like II"/>
    <property type="match status" value="1"/>
</dbReference>
<dbReference type="EMBL" id="JACXSI010000066">
    <property type="protein sequence ID" value="MBD3110336.1"/>
    <property type="molecule type" value="Genomic_DNA"/>
</dbReference>
<dbReference type="Pfam" id="PF00496">
    <property type="entry name" value="SBP_bac_5"/>
    <property type="match status" value="1"/>
</dbReference>
<keyword evidence="8" id="KW-1185">Reference proteome</keyword>
<reference evidence="7" key="1">
    <citation type="submission" date="2020-09" db="EMBL/GenBank/DDBJ databases">
        <title>Bacillus faecalis sp. nov., a moderately halophilic bacterium isolated from cow faeces.</title>
        <authorList>
            <person name="Jiang L."/>
            <person name="Lee J."/>
        </authorList>
    </citation>
    <scope>NUCLEOTIDE SEQUENCE</scope>
    <source>
        <strain evidence="7">AGMB 02131</strain>
    </source>
</reference>
<dbReference type="PANTHER" id="PTHR30290:SF9">
    <property type="entry name" value="OLIGOPEPTIDE-BINDING PROTEIN APPA"/>
    <property type="match status" value="1"/>
</dbReference>
<dbReference type="SUPFAM" id="SSF53850">
    <property type="entry name" value="Periplasmic binding protein-like II"/>
    <property type="match status" value="1"/>
</dbReference>
<evidence type="ECO:0000313" key="8">
    <source>
        <dbReference type="Proteomes" id="UP000602076"/>
    </source>
</evidence>
<accession>A0A927D0D0</accession>
<dbReference type="InterPro" id="IPR030678">
    <property type="entry name" value="Peptide/Ni-bd"/>
</dbReference>
<dbReference type="CDD" id="cd08510">
    <property type="entry name" value="PBP2_Lactococcal_OppA_like"/>
    <property type="match status" value="1"/>
</dbReference>
<evidence type="ECO:0000256" key="4">
    <source>
        <dbReference type="SAM" id="MobiDB-lite"/>
    </source>
</evidence>